<accession>A0A0L6V3Q7</accession>
<gene>
    <name evidence="2" type="ORF">VP01_2704g1</name>
</gene>
<name>A0A0L6V3Q7_9BASI</name>
<dbReference type="AlphaFoldDB" id="A0A0L6V3Q7"/>
<evidence type="ECO:0000313" key="3">
    <source>
        <dbReference type="Proteomes" id="UP000037035"/>
    </source>
</evidence>
<keyword evidence="1" id="KW-0812">Transmembrane</keyword>
<keyword evidence="3" id="KW-1185">Reference proteome</keyword>
<dbReference type="EMBL" id="LAVV01007618">
    <property type="protein sequence ID" value="KNZ55339.1"/>
    <property type="molecule type" value="Genomic_DNA"/>
</dbReference>
<feature type="transmembrane region" description="Helical" evidence="1">
    <location>
        <begin position="37"/>
        <end position="54"/>
    </location>
</feature>
<sequence>MAAIKSTNEERQLYARPLWLDQIHLCDRTWRSKLNLVLPHFAAMFLLIVACYLSETKADMCRKLQNNRFFGAFWQQHQGAPVFPHLSCFECLISWKWRRQSSSRTFLFVCRR</sequence>
<keyword evidence="1" id="KW-1133">Transmembrane helix</keyword>
<protein>
    <submittedName>
        <fullName evidence="2">Uncharacterized protein</fullName>
    </submittedName>
</protein>
<evidence type="ECO:0000313" key="2">
    <source>
        <dbReference type="EMBL" id="KNZ55339.1"/>
    </source>
</evidence>
<reference evidence="2 3" key="1">
    <citation type="submission" date="2015-08" db="EMBL/GenBank/DDBJ databases">
        <title>Next Generation Sequencing and Analysis of the Genome of Puccinia sorghi L Schw, the Causal Agent of Maize Common Rust.</title>
        <authorList>
            <person name="Rochi L."/>
            <person name="Burguener G."/>
            <person name="Darino M."/>
            <person name="Turjanski A."/>
            <person name="Kreff E."/>
            <person name="Dieguez M.J."/>
            <person name="Sacco F."/>
        </authorList>
    </citation>
    <scope>NUCLEOTIDE SEQUENCE [LARGE SCALE GENOMIC DNA]</scope>
    <source>
        <strain evidence="2 3">RO10H11247</strain>
    </source>
</reference>
<evidence type="ECO:0000256" key="1">
    <source>
        <dbReference type="SAM" id="Phobius"/>
    </source>
</evidence>
<dbReference type="OrthoDB" id="66369at2759"/>
<organism evidence="2 3">
    <name type="scientific">Puccinia sorghi</name>
    <dbReference type="NCBI Taxonomy" id="27349"/>
    <lineage>
        <taxon>Eukaryota</taxon>
        <taxon>Fungi</taxon>
        <taxon>Dikarya</taxon>
        <taxon>Basidiomycota</taxon>
        <taxon>Pucciniomycotina</taxon>
        <taxon>Pucciniomycetes</taxon>
        <taxon>Pucciniales</taxon>
        <taxon>Pucciniaceae</taxon>
        <taxon>Puccinia</taxon>
    </lineage>
</organism>
<comment type="caution">
    <text evidence="2">The sequence shown here is derived from an EMBL/GenBank/DDBJ whole genome shotgun (WGS) entry which is preliminary data.</text>
</comment>
<keyword evidence="1" id="KW-0472">Membrane</keyword>
<dbReference type="VEuPathDB" id="FungiDB:VP01_2704g1"/>
<dbReference type="Proteomes" id="UP000037035">
    <property type="component" value="Unassembled WGS sequence"/>
</dbReference>
<proteinExistence type="predicted"/>